<organism evidence="2 3">
    <name type="scientific">Pseudaquabacterium rugosum</name>
    <dbReference type="NCBI Taxonomy" id="2984194"/>
    <lineage>
        <taxon>Bacteria</taxon>
        <taxon>Pseudomonadati</taxon>
        <taxon>Pseudomonadota</taxon>
        <taxon>Betaproteobacteria</taxon>
        <taxon>Burkholderiales</taxon>
        <taxon>Sphaerotilaceae</taxon>
        <taxon>Pseudaquabacterium</taxon>
    </lineage>
</organism>
<keyword evidence="3" id="KW-1185">Reference proteome</keyword>
<accession>A0ABU9B3F1</accession>
<sequence>MRRRPSMLQARAPRGVLAVALATAALAASAQQAAPAGGWRLQPYVSAEQTVTSNHDVSAQGEADAVTRLTAGSGLQARSAHWLGQGDLNVKRVQYARHARKSEWQLGVKGQLTGRAYDDRLTLETGLDVSRRALSALGPTLASPDSASSNVARTTQWHLAPQWRSRLGGDLRLSAKLGLDGVRVQGQPDGNQVVRSAQIALNPATERRLGWQTLASVQRIDEQIGRDTGSDRLQGVATWVVEPAEWQLQGRVGREWSDVSTADRRAYATWGIGTRWTPGPRTLMDAQWERRSFGNTYAVELSHRLPRTAFKLQLTRNLSSSDYANTGQTSTAYQLFDQLLRSSISDPLQRQAAVLALLGNRPINAPVDADWLGSATTVQQRGAFSVAWRGVRQTATLTLGSTRTERVDPLAQLIDLLAQATRVRRNDLAVDLEHALTPQASLLFGLSAVDTRGELASQRAREQLASLRLNAKLGPDVTTSLGLRLGRYHMQATDYDETALTASLAAKF</sequence>
<comment type="caution">
    <text evidence="2">The sequence shown here is derived from an EMBL/GenBank/DDBJ whole genome shotgun (WGS) entry which is preliminary data.</text>
</comment>
<protein>
    <submittedName>
        <fullName evidence="2">TIGR03016 family PEP-CTERM system-associated outer membrane protein</fullName>
    </submittedName>
</protein>
<evidence type="ECO:0000313" key="3">
    <source>
        <dbReference type="Proteomes" id="UP001368500"/>
    </source>
</evidence>
<feature type="chain" id="PRO_5046906757" evidence="1">
    <location>
        <begin position="34"/>
        <end position="508"/>
    </location>
</feature>
<proteinExistence type="predicted"/>
<gene>
    <name evidence="2" type="ORF">AACH11_00250</name>
</gene>
<evidence type="ECO:0000256" key="1">
    <source>
        <dbReference type="SAM" id="SignalP"/>
    </source>
</evidence>
<dbReference type="RefSeq" id="WP_341372185.1">
    <property type="nucleotide sequence ID" value="NZ_JBBUTF010000001.1"/>
</dbReference>
<keyword evidence="1" id="KW-0732">Signal</keyword>
<evidence type="ECO:0000313" key="2">
    <source>
        <dbReference type="EMBL" id="MEK8024398.1"/>
    </source>
</evidence>
<name>A0ABU9B3F1_9BURK</name>
<feature type="signal peptide" evidence="1">
    <location>
        <begin position="1"/>
        <end position="33"/>
    </location>
</feature>
<dbReference type="EMBL" id="JBBUTF010000001">
    <property type="protein sequence ID" value="MEK8024398.1"/>
    <property type="molecule type" value="Genomic_DNA"/>
</dbReference>
<dbReference type="InterPro" id="IPR017467">
    <property type="entry name" value="CHP03016_PEP-CTERM"/>
</dbReference>
<dbReference type="Proteomes" id="UP001368500">
    <property type="component" value="Unassembled WGS sequence"/>
</dbReference>
<dbReference type="NCBIfam" id="TIGR03016">
    <property type="entry name" value="pepcterm_hypo_1"/>
    <property type="match status" value="1"/>
</dbReference>
<reference evidence="2 3" key="1">
    <citation type="submission" date="2024-04" db="EMBL/GenBank/DDBJ databases">
        <title>Novel species of the genus Ideonella isolated from streams.</title>
        <authorList>
            <person name="Lu H."/>
        </authorList>
    </citation>
    <scope>NUCLEOTIDE SEQUENCE [LARGE SCALE GENOMIC DNA]</scope>
    <source>
        <strain evidence="2 3">BYS139W</strain>
    </source>
</reference>